<keyword evidence="5" id="KW-1185">Reference proteome</keyword>
<reference evidence="4 5" key="1">
    <citation type="journal article" date="2019" name="Int. J. Syst. Evol. Microbiol.">
        <title>The Global Catalogue of Microorganisms (GCM) 10K type strain sequencing project: providing services to taxonomists for standard genome sequencing and annotation.</title>
        <authorList>
            <consortium name="The Broad Institute Genomics Platform"/>
            <consortium name="The Broad Institute Genome Sequencing Center for Infectious Disease"/>
            <person name="Wu L."/>
            <person name="Ma J."/>
        </authorList>
    </citation>
    <scope>NUCLEOTIDE SEQUENCE [LARGE SCALE GENOMIC DNA]</scope>
    <source>
        <strain evidence="4 5">JCM 15572</strain>
    </source>
</reference>
<evidence type="ECO:0000313" key="4">
    <source>
        <dbReference type="EMBL" id="GAA1577420.1"/>
    </source>
</evidence>
<comment type="caution">
    <text evidence="4">The sequence shown here is derived from an EMBL/GenBank/DDBJ whole genome shotgun (WGS) entry which is preliminary data.</text>
</comment>
<organism evidence="4 5">
    <name type="scientific">Kribbella hippodromi</name>
    <dbReference type="NCBI Taxonomy" id="434347"/>
    <lineage>
        <taxon>Bacteria</taxon>
        <taxon>Bacillati</taxon>
        <taxon>Actinomycetota</taxon>
        <taxon>Actinomycetes</taxon>
        <taxon>Propionibacteriales</taxon>
        <taxon>Kribbellaceae</taxon>
        <taxon>Kribbella</taxon>
    </lineage>
</organism>
<protein>
    <recommendedName>
        <fullName evidence="3">LysM domain-containing protein</fullName>
    </recommendedName>
</protein>
<feature type="region of interest" description="Disordered" evidence="1">
    <location>
        <begin position="329"/>
        <end position="365"/>
    </location>
</feature>
<feature type="compositionally biased region" description="Low complexity" evidence="1">
    <location>
        <begin position="111"/>
        <end position="128"/>
    </location>
</feature>
<feature type="region of interest" description="Disordered" evidence="1">
    <location>
        <begin position="111"/>
        <end position="256"/>
    </location>
</feature>
<dbReference type="RefSeq" id="WP_344234856.1">
    <property type="nucleotide sequence ID" value="NZ_BAAAPH010000011.1"/>
</dbReference>
<dbReference type="InterPro" id="IPR018392">
    <property type="entry name" value="LysM"/>
</dbReference>
<accession>A0ABN2DJY7</accession>
<dbReference type="Gene3D" id="3.10.350.10">
    <property type="entry name" value="LysM domain"/>
    <property type="match status" value="1"/>
</dbReference>
<dbReference type="PROSITE" id="PS51782">
    <property type="entry name" value="LYSM"/>
    <property type="match status" value="1"/>
</dbReference>
<sequence length="365" mass="37798">MNATIRLVKGTIAVLALAAVAVLLRWITAGSITGVRTYDLDSLTVLAISTVAWIAYAWLALAVLTTALEQLPGLTGALAGTLSRHITTGTARTLLRSGLGVAAVTPLTLTTAQATPTQTHQTTPTPQAEPASNLKIPTAPTARTSNHTVSPPTSDTATFRATEPASTIKLGPEVGGSGRRDTPTHRTSPGAPGTPGRGTTPGPGAVSGRPTPADQPGGTRLPADRPAGKKPTDRRTRIGEPDRRTRIGVPDRPTDGAPIRYTDVRAAAAIRVVVRDGDSLWTLAARELGTGATDDTIATRWLDWYAANRQLIGPNPNLLIPGQVLQVPPIRGGAPSNHGGGVPSTGGEHVPPTQGDHLPPTDQEK</sequence>
<dbReference type="InterPro" id="IPR036779">
    <property type="entry name" value="LysM_dom_sf"/>
</dbReference>
<feature type="compositionally biased region" description="Basic and acidic residues" evidence="1">
    <location>
        <begin position="222"/>
        <end position="245"/>
    </location>
</feature>
<keyword evidence="2" id="KW-0472">Membrane</keyword>
<feature type="transmembrane region" description="Helical" evidence="2">
    <location>
        <begin position="45"/>
        <end position="64"/>
    </location>
</feature>
<dbReference type="EMBL" id="BAAAPH010000011">
    <property type="protein sequence ID" value="GAA1577420.1"/>
    <property type="molecule type" value="Genomic_DNA"/>
</dbReference>
<feature type="domain" description="LysM" evidence="3">
    <location>
        <begin position="270"/>
        <end position="327"/>
    </location>
</feature>
<evidence type="ECO:0000256" key="2">
    <source>
        <dbReference type="SAM" id="Phobius"/>
    </source>
</evidence>
<name>A0ABN2DJY7_9ACTN</name>
<evidence type="ECO:0000313" key="5">
    <source>
        <dbReference type="Proteomes" id="UP001501705"/>
    </source>
</evidence>
<evidence type="ECO:0000256" key="1">
    <source>
        <dbReference type="SAM" id="MobiDB-lite"/>
    </source>
</evidence>
<gene>
    <name evidence="4" type="ORF">GCM10009804_37500</name>
</gene>
<feature type="compositionally biased region" description="Polar residues" evidence="1">
    <location>
        <begin position="141"/>
        <end position="159"/>
    </location>
</feature>
<dbReference type="Proteomes" id="UP001501705">
    <property type="component" value="Unassembled WGS sequence"/>
</dbReference>
<evidence type="ECO:0000259" key="3">
    <source>
        <dbReference type="PROSITE" id="PS51782"/>
    </source>
</evidence>
<keyword evidence="2" id="KW-0812">Transmembrane</keyword>
<keyword evidence="2" id="KW-1133">Transmembrane helix</keyword>
<proteinExistence type="predicted"/>